<comment type="function">
    <text evidence="5">Sigma factors are initiation factors that promote the attachment of RNA polymerase to specific initiation sites and are then released.</text>
</comment>
<dbReference type="SUPFAM" id="SSF88659">
    <property type="entry name" value="Sigma3 and sigma4 domains of RNA polymerase sigma factors"/>
    <property type="match status" value="3"/>
</dbReference>
<evidence type="ECO:0000259" key="8">
    <source>
        <dbReference type="PROSITE" id="PS00715"/>
    </source>
</evidence>
<feature type="compositionally biased region" description="Basic and acidic residues" evidence="7">
    <location>
        <begin position="678"/>
        <end position="687"/>
    </location>
</feature>
<dbReference type="EMBL" id="JACHGW010000005">
    <property type="protein sequence ID" value="MBB6053096.1"/>
    <property type="molecule type" value="Genomic_DNA"/>
</dbReference>
<dbReference type="SUPFAM" id="SSF88946">
    <property type="entry name" value="Sigma2 domain of RNA polymerase sigma factors"/>
    <property type="match status" value="2"/>
</dbReference>
<evidence type="ECO:0000256" key="3">
    <source>
        <dbReference type="ARBA" id="ARBA00023125"/>
    </source>
</evidence>
<dbReference type="InterPro" id="IPR007630">
    <property type="entry name" value="RNA_pol_sigma70_r4"/>
</dbReference>
<dbReference type="InterPro" id="IPR013324">
    <property type="entry name" value="RNA_pol_sigma_r3/r4-like"/>
</dbReference>
<feature type="region of interest" description="Disordered" evidence="7">
    <location>
        <begin position="664"/>
        <end position="687"/>
    </location>
</feature>
<proteinExistence type="inferred from homology"/>
<keyword evidence="11" id="KW-1185">Reference proteome</keyword>
<dbReference type="GO" id="GO:0016987">
    <property type="term" value="F:sigma factor activity"/>
    <property type="evidence" value="ECO:0007669"/>
    <property type="project" value="UniProtKB-KW"/>
</dbReference>
<dbReference type="Gene3D" id="1.10.601.10">
    <property type="entry name" value="RNA Polymerase Primary Sigma Factor"/>
    <property type="match status" value="1"/>
</dbReference>
<keyword evidence="2 5" id="KW-0731">Sigma factor</keyword>
<gene>
    <name evidence="10" type="ORF">HNQ39_004928</name>
</gene>
<dbReference type="PROSITE" id="PS00715">
    <property type="entry name" value="SIGMA70_1"/>
    <property type="match status" value="1"/>
</dbReference>
<evidence type="ECO:0000256" key="7">
    <source>
        <dbReference type="SAM" id="MobiDB-lite"/>
    </source>
</evidence>
<keyword evidence="4 5" id="KW-0804">Transcription</keyword>
<evidence type="ECO:0000256" key="6">
    <source>
        <dbReference type="SAM" id="Coils"/>
    </source>
</evidence>
<sequence>MRKLKQRTDQALQEATDLGELVALLDTWQPEAPETDLWPQIAAGLSKGASGIKLPPQVAELIDRLMRSAMEAGVEPHARLETAGGGDRDRLPPQPPTALGTSSGDEFDPVKRIQELHERNLERQEQRTHQQDEDFDPLKELSFTAFVADRGGANSVALLTPRQERWLARCVESGGEQAEKARGVLVNANLRLVTSIATKYQNRGIALEDLIQEGTLGLIHAVEKYDWRRGFRFSTYATHWIRQALGRAVAGQGRTIRLPESAVAHLEQIRHAREAFTATHGRPPTPIELAEAAHLPQERVELLLEAEAPEPTHLGDLLPAEDATSPSSRIFRRALRDEINKALEHLSEREKEVLSLRYGLSEDQEQLMTLEQVGKQLQLTREQARQVEAGALQKLRRSELGGRLRDPELAAILEDSSTETSSEQQRRLVNLMTPEQELELVRCMHAGGESAEQARQSLFAFGLQCVVSLAERYAGEEVTRDELISEGVKILPEPLANYDPNRGLRFGTYVLFWLRHTMLRLVRDRVRGAHRLPIEPDFFTDATRNPLADPTRQALREKIGRSGDQLHPREIEILALRFGLLSDESVPMSYEQVVMVMRLSAERVHQIEEQALAKLSAPEPKEQSGESKVLSELSGTLSEVVGELAGLRREVIRLREEVTALRRERSGGGYPTLMPYARADDKPLPLG</sequence>
<keyword evidence="6" id="KW-0175">Coiled coil</keyword>
<evidence type="ECO:0000256" key="2">
    <source>
        <dbReference type="ARBA" id="ARBA00023082"/>
    </source>
</evidence>
<dbReference type="GO" id="GO:0003677">
    <property type="term" value="F:DNA binding"/>
    <property type="evidence" value="ECO:0007669"/>
    <property type="project" value="UniProtKB-KW"/>
</dbReference>
<feature type="compositionally biased region" description="Basic and acidic residues" evidence="7">
    <location>
        <begin position="79"/>
        <end position="91"/>
    </location>
</feature>
<protein>
    <recommendedName>
        <fullName evidence="5">RNA polymerase sigma factor</fullName>
    </recommendedName>
</protein>
<evidence type="ECO:0000259" key="9">
    <source>
        <dbReference type="PROSITE" id="PS00716"/>
    </source>
</evidence>
<dbReference type="GO" id="GO:0006352">
    <property type="term" value="P:DNA-templated transcription initiation"/>
    <property type="evidence" value="ECO:0007669"/>
    <property type="project" value="InterPro"/>
</dbReference>
<reference evidence="10 11" key="1">
    <citation type="submission" date="2020-08" db="EMBL/GenBank/DDBJ databases">
        <title>Genomic Encyclopedia of Type Strains, Phase IV (KMG-IV): sequencing the most valuable type-strain genomes for metagenomic binning, comparative biology and taxonomic classification.</title>
        <authorList>
            <person name="Goeker M."/>
        </authorList>
    </citation>
    <scope>NUCLEOTIDE SEQUENCE [LARGE SCALE GENOMIC DNA]</scope>
    <source>
        <strain evidence="10 11">DSM 23562</strain>
    </source>
</reference>
<dbReference type="PROSITE" id="PS00716">
    <property type="entry name" value="SIGMA70_2"/>
    <property type="match status" value="1"/>
</dbReference>
<feature type="domain" description="RNA polymerase sigma-70" evidence="8">
    <location>
        <begin position="209"/>
        <end position="222"/>
    </location>
</feature>
<comment type="similarity">
    <text evidence="5">Belongs to the sigma-70 factor family.</text>
</comment>
<dbReference type="InterPro" id="IPR013325">
    <property type="entry name" value="RNA_pol_sigma_r2"/>
</dbReference>
<dbReference type="InterPro" id="IPR050239">
    <property type="entry name" value="Sigma-70_RNA_pol_init_factors"/>
</dbReference>
<evidence type="ECO:0000256" key="4">
    <source>
        <dbReference type="ARBA" id="ARBA00023163"/>
    </source>
</evidence>
<dbReference type="PANTHER" id="PTHR30603">
    <property type="entry name" value="RNA POLYMERASE SIGMA FACTOR RPO"/>
    <property type="match status" value="1"/>
</dbReference>
<dbReference type="InterPro" id="IPR007627">
    <property type="entry name" value="RNA_pol_sigma70_r2"/>
</dbReference>
<dbReference type="PANTHER" id="PTHR30603:SF47">
    <property type="entry name" value="RNA POLYMERASE SIGMA FACTOR SIGD, CHLOROPLASTIC"/>
    <property type="match status" value="1"/>
</dbReference>
<dbReference type="InterPro" id="IPR014284">
    <property type="entry name" value="RNA_pol_sigma-70_dom"/>
</dbReference>
<dbReference type="Pfam" id="PF04545">
    <property type="entry name" value="Sigma70_r4"/>
    <property type="match status" value="2"/>
</dbReference>
<dbReference type="Gene3D" id="1.10.1740.10">
    <property type="match status" value="1"/>
</dbReference>
<dbReference type="AlphaFoldDB" id="A0A7W9SUK8"/>
<name>A0A7W9SUK8_ARMRO</name>
<keyword evidence="1 5" id="KW-0805">Transcription regulation</keyword>
<dbReference type="Gene3D" id="1.10.10.10">
    <property type="entry name" value="Winged helix-like DNA-binding domain superfamily/Winged helix DNA-binding domain"/>
    <property type="match status" value="3"/>
</dbReference>
<feature type="region of interest" description="Disordered" evidence="7">
    <location>
        <begin position="79"/>
        <end position="109"/>
    </location>
</feature>
<dbReference type="Pfam" id="PF04542">
    <property type="entry name" value="Sigma70_r2"/>
    <property type="match status" value="2"/>
</dbReference>
<evidence type="ECO:0000313" key="11">
    <source>
        <dbReference type="Proteomes" id="UP000520814"/>
    </source>
</evidence>
<dbReference type="PRINTS" id="PR00046">
    <property type="entry name" value="SIGMA70FCT"/>
</dbReference>
<feature type="domain" description="RNA polymerase sigma-70" evidence="9">
    <location>
        <begin position="369"/>
        <end position="395"/>
    </location>
</feature>
<feature type="coiled-coil region" evidence="6">
    <location>
        <begin position="637"/>
        <end position="664"/>
    </location>
</feature>
<dbReference type="NCBIfam" id="TIGR02937">
    <property type="entry name" value="sigma70-ECF"/>
    <property type="match status" value="2"/>
</dbReference>
<dbReference type="InterPro" id="IPR036388">
    <property type="entry name" value="WH-like_DNA-bd_sf"/>
</dbReference>
<comment type="caution">
    <text evidence="10">The sequence shown here is derived from an EMBL/GenBank/DDBJ whole genome shotgun (WGS) entry which is preliminary data.</text>
</comment>
<dbReference type="Proteomes" id="UP000520814">
    <property type="component" value="Unassembled WGS sequence"/>
</dbReference>
<keyword evidence="3 5" id="KW-0238">DNA-binding</keyword>
<dbReference type="CDD" id="cd06171">
    <property type="entry name" value="Sigma70_r4"/>
    <property type="match status" value="1"/>
</dbReference>
<evidence type="ECO:0000313" key="10">
    <source>
        <dbReference type="EMBL" id="MBB6053096.1"/>
    </source>
</evidence>
<dbReference type="RefSeq" id="WP_184203053.1">
    <property type="nucleotide sequence ID" value="NZ_JACHGW010000005.1"/>
</dbReference>
<accession>A0A7W9SUK8</accession>
<evidence type="ECO:0000256" key="1">
    <source>
        <dbReference type="ARBA" id="ARBA00023015"/>
    </source>
</evidence>
<evidence type="ECO:0000256" key="5">
    <source>
        <dbReference type="RuleBase" id="RU362124"/>
    </source>
</evidence>
<dbReference type="InterPro" id="IPR000943">
    <property type="entry name" value="RNA_pol_sigma70"/>
</dbReference>
<organism evidence="10 11">
    <name type="scientific">Armatimonas rosea</name>
    <dbReference type="NCBI Taxonomy" id="685828"/>
    <lineage>
        <taxon>Bacteria</taxon>
        <taxon>Bacillati</taxon>
        <taxon>Armatimonadota</taxon>
        <taxon>Armatimonadia</taxon>
        <taxon>Armatimonadales</taxon>
        <taxon>Armatimonadaceae</taxon>
        <taxon>Armatimonas</taxon>
    </lineage>
</organism>